<evidence type="ECO:0000259" key="10">
    <source>
        <dbReference type="PROSITE" id="PS50157"/>
    </source>
</evidence>
<proteinExistence type="predicted"/>
<feature type="domain" description="C2H2-type" evidence="10">
    <location>
        <begin position="574"/>
        <end position="604"/>
    </location>
</feature>
<sequence length="821" mass="91598">MGPAPGLSGSAGPVDTQLFPRTSHPRSLSEVEMSLLTSSYSTSSPDLLGAFAHPRNMPAQNALAHWYTTNDGPWIPKDLALPEDDDRSPSRIHTMNLQGHSMGFPGQYRERYVPSECETTPPGMAPSDSGYGSHAAKQSVTATSLYDEPMDRNTETQSLAGHLSEFHFPTSYGHGMEYMAKNTSPGDWGMAPQQPLQQQARPFEGKGIICETCKKTVKTNSELKKHRQRHTKPFTCNVPGCGRTEGFSTPNDLDRHKRSVHPEESPVGSRFQCPHGSCKNKDKIWPRADNFRAHLKRVHRIEKVKDEDLEGTIYQPQVHPPSQTQDMLSDLAVVPEQTGAYDELDISPSLDTEQPQYWPHDENHSTEEGLRHNAPAQADYSRSQLDDTNMALGHMTGGTGASNDMVEPASEDEQLGMPDPDPLQAIGPIQTQLSQSLRPSIQNDPERPDFEESNSQFISPEDLRRERRPPNSSSDSSTTGTETSLSSALYENDEPQSLGAEAKVSTYDESISPTSKRECEKQEESSPVVETRTEDISQGVKPDNYHACTESGCDKKFQRPCELKKHLKRHSKPYGCTFQNCSKRFGSKNDWKRHENSQHFLHEAWRCDMPRVNGRSSEACGKLSHRRETFKEHLSKNHSLQGEELEIKLEHCRVGRNCEARFWCGFCERIIEIERKGLGAFTERFNHIDDHFSGREGLPKKQIDDWKDVDPDAPPVDALSSDSEDGDSAPSSQPAPLSAPLRPVRNGTPKEQHSHPAGPKKRKRDDEDVVVPHGKRVRASPSALVGVVTRCCQCGEGNSRQTSPQCVRSTCQHRLCSNCCE</sequence>
<dbReference type="InterPro" id="IPR051061">
    <property type="entry name" value="Zinc_finger_trans_reg"/>
</dbReference>
<protein>
    <recommendedName>
        <fullName evidence="10">C2H2-type domain-containing protein</fullName>
    </recommendedName>
</protein>
<feature type="compositionally biased region" description="Basic and acidic residues" evidence="9">
    <location>
        <begin position="515"/>
        <end position="524"/>
    </location>
</feature>
<feature type="region of interest" description="Disordered" evidence="9">
    <location>
        <begin position="1"/>
        <end position="26"/>
    </location>
</feature>
<feature type="domain" description="C2H2-type" evidence="10">
    <location>
        <begin position="208"/>
        <end position="235"/>
    </location>
</feature>
<keyword evidence="3 8" id="KW-0863">Zinc-finger</keyword>
<evidence type="ECO:0000313" key="12">
    <source>
        <dbReference type="Proteomes" id="UP001444661"/>
    </source>
</evidence>
<evidence type="ECO:0000256" key="6">
    <source>
        <dbReference type="ARBA" id="ARBA00023163"/>
    </source>
</evidence>
<gene>
    <name evidence="11" type="ORF">PG993_006531</name>
</gene>
<dbReference type="PROSITE" id="PS50157">
    <property type="entry name" value="ZINC_FINGER_C2H2_2"/>
    <property type="match status" value="4"/>
</dbReference>
<evidence type="ECO:0000256" key="9">
    <source>
        <dbReference type="SAM" id="MobiDB-lite"/>
    </source>
</evidence>
<keyword evidence="5" id="KW-0805">Transcription regulation</keyword>
<feature type="compositionally biased region" description="Low complexity" evidence="9">
    <location>
        <begin position="1"/>
        <end position="13"/>
    </location>
</feature>
<feature type="region of interest" description="Disordered" evidence="9">
    <location>
        <begin position="690"/>
        <end position="770"/>
    </location>
</feature>
<comment type="subcellular location">
    <subcellularLocation>
        <location evidence="1">Nucleus</location>
    </subcellularLocation>
</comment>
<keyword evidence="2" id="KW-0479">Metal-binding</keyword>
<evidence type="ECO:0000256" key="8">
    <source>
        <dbReference type="PROSITE-ProRule" id="PRU00042"/>
    </source>
</evidence>
<feature type="compositionally biased region" description="Basic and acidic residues" evidence="9">
    <location>
        <begin position="690"/>
        <end position="710"/>
    </location>
</feature>
<dbReference type="Proteomes" id="UP001444661">
    <property type="component" value="Unassembled WGS sequence"/>
</dbReference>
<feature type="compositionally biased region" description="Polar residues" evidence="9">
    <location>
        <begin position="429"/>
        <end position="443"/>
    </location>
</feature>
<feature type="domain" description="C2H2-type" evidence="10">
    <location>
        <begin position="234"/>
        <end position="266"/>
    </location>
</feature>
<keyword evidence="6" id="KW-0804">Transcription</keyword>
<evidence type="ECO:0000256" key="3">
    <source>
        <dbReference type="ARBA" id="ARBA00022771"/>
    </source>
</evidence>
<keyword evidence="7" id="KW-0539">Nucleus</keyword>
<feature type="compositionally biased region" description="Basic and acidic residues" evidence="9">
    <location>
        <begin position="359"/>
        <end position="371"/>
    </location>
</feature>
<feature type="region of interest" description="Disordered" evidence="9">
    <location>
        <begin position="342"/>
        <end position="537"/>
    </location>
</feature>
<accession>A0ABR1T5Y9</accession>
<feature type="compositionally biased region" description="Low complexity" evidence="9">
    <location>
        <begin position="728"/>
        <end position="741"/>
    </location>
</feature>
<evidence type="ECO:0000256" key="2">
    <source>
        <dbReference type="ARBA" id="ARBA00022723"/>
    </source>
</evidence>
<feature type="domain" description="C2H2-type" evidence="10">
    <location>
        <begin position="546"/>
        <end position="575"/>
    </location>
</feature>
<keyword evidence="4" id="KW-0862">Zinc</keyword>
<evidence type="ECO:0000256" key="1">
    <source>
        <dbReference type="ARBA" id="ARBA00004123"/>
    </source>
</evidence>
<dbReference type="SMART" id="SM00355">
    <property type="entry name" value="ZnF_C2H2"/>
    <property type="match status" value="5"/>
</dbReference>
<dbReference type="PROSITE" id="PS00028">
    <property type="entry name" value="ZINC_FINGER_C2H2_1"/>
    <property type="match status" value="3"/>
</dbReference>
<evidence type="ECO:0000313" key="11">
    <source>
        <dbReference type="EMBL" id="KAK8042008.1"/>
    </source>
</evidence>
<dbReference type="PANTHER" id="PTHR46179">
    <property type="entry name" value="ZINC FINGER PROTEIN"/>
    <property type="match status" value="1"/>
</dbReference>
<dbReference type="Gene3D" id="3.30.160.60">
    <property type="entry name" value="Classic Zinc Finger"/>
    <property type="match status" value="2"/>
</dbReference>
<keyword evidence="12" id="KW-1185">Reference proteome</keyword>
<dbReference type="PANTHER" id="PTHR46179:SF13">
    <property type="entry name" value="C2H2-TYPE DOMAIN-CONTAINING PROTEIN"/>
    <property type="match status" value="1"/>
</dbReference>
<evidence type="ECO:0000256" key="7">
    <source>
        <dbReference type="ARBA" id="ARBA00023242"/>
    </source>
</evidence>
<evidence type="ECO:0000256" key="4">
    <source>
        <dbReference type="ARBA" id="ARBA00022833"/>
    </source>
</evidence>
<feature type="region of interest" description="Disordered" evidence="9">
    <location>
        <begin position="248"/>
        <end position="275"/>
    </location>
</feature>
<evidence type="ECO:0000256" key="5">
    <source>
        <dbReference type="ARBA" id="ARBA00023015"/>
    </source>
</evidence>
<dbReference type="EMBL" id="JAQQWK010000005">
    <property type="protein sequence ID" value="KAK8042008.1"/>
    <property type="molecule type" value="Genomic_DNA"/>
</dbReference>
<reference evidence="11 12" key="1">
    <citation type="submission" date="2023-01" db="EMBL/GenBank/DDBJ databases">
        <title>Analysis of 21 Apiospora genomes using comparative genomics revels a genus with tremendous synthesis potential of carbohydrate active enzymes and secondary metabolites.</title>
        <authorList>
            <person name="Sorensen T."/>
        </authorList>
    </citation>
    <scope>NUCLEOTIDE SEQUENCE [LARGE SCALE GENOMIC DNA]</scope>
    <source>
        <strain evidence="11 12">CBS 33761</strain>
    </source>
</reference>
<name>A0ABR1T5Y9_9PEZI</name>
<feature type="compositionally biased region" description="Low complexity" evidence="9">
    <location>
        <begin position="472"/>
        <end position="487"/>
    </location>
</feature>
<organism evidence="11 12">
    <name type="scientific">Apiospora rasikravindrae</name>
    <dbReference type="NCBI Taxonomy" id="990691"/>
    <lineage>
        <taxon>Eukaryota</taxon>
        <taxon>Fungi</taxon>
        <taxon>Dikarya</taxon>
        <taxon>Ascomycota</taxon>
        <taxon>Pezizomycotina</taxon>
        <taxon>Sordariomycetes</taxon>
        <taxon>Xylariomycetidae</taxon>
        <taxon>Amphisphaeriales</taxon>
        <taxon>Apiosporaceae</taxon>
        <taxon>Apiospora</taxon>
    </lineage>
</organism>
<comment type="caution">
    <text evidence="11">The sequence shown here is derived from an EMBL/GenBank/DDBJ whole genome shotgun (WGS) entry which is preliminary data.</text>
</comment>
<dbReference type="InterPro" id="IPR013087">
    <property type="entry name" value="Znf_C2H2_type"/>
</dbReference>
<feature type="compositionally biased region" description="Basic and acidic residues" evidence="9">
    <location>
        <begin position="252"/>
        <end position="264"/>
    </location>
</feature>